<dbReference type="RefSeq" id="WP_043256073.1">
    <property type="nucleotide sequence ID" value="NZ_HG322950.1"/>
</dbReference>
<feature type="chain" id="PRO_5001530144" description="Solute-binding protein family 3/N-terminal domain-containing protein" evidence="1">
    <location>
        <begin position="20"/>
        <end position="248"/>
    </location>
</feature>
<dbReference type="PANTHER" id="PTHR38834:SF3">
    <property type="entry name" value="SOLUTE-BINDING PROTEIN FAMILY 3_N-TERMINAL DOMAIN-CONTAINING PROTEIN"/>
    <property type="match status" value="1"/>
</dbReference>
<feature type="domain" description="Solute-binding protein family 3/N-terminal" evidence="2">
    <location>
        <begin position="30"/>
        <end position="247"/>
    </location>
</feature>
<gene>
    <name evidence="3" type="ORF">PKB_5427</name>
</gene>
<evidence type="ECO:0000259" key="2">
    <source>
        <dbReference type="Pfam" id="PF00497"/>
    </source>
</evidence>
<sequence>MLKRLLLACSLLLAGAAHADVDPDYSMVLLTENFPPYNMAINGKNFAQEDNIDGIAVDIVREMFKRAGIKYSMTLRFPWDRIYKLALEKPGYGVFSTARLPERESAFKWVGPIGPDDWVLLARGDSTIALKTLDEAKRYKIGAYKGDAMAEYLKQHGFEPQLVLRDQENATKLQSGEIDFWASGDPAGRYLAKQVGVSGLKTALRFNSDQLFLALNKETPDEVVQKLQAALDKMRAEGYVDEVLKSYL</sequence>
<reference evidence="3 4" key="2">
    <citation type="submission" date="2014-05" db="EMBL/GenBank/DDBJ databases">
        <title>Genome sequence of the 3-chlorobenzoate degrading bacterium Pseudomonas knackmussii B13 shows multiple evidence for horizontal gene transfer.</title>
        <authorList>
            <person name="Miyazaki R."/>
            <person name="Bertelli C."/>
            <person name="Falquet L."/>
            <person name="Robinson-Rechavi M."/>
            <person name="Gharib W."/>
            <person name="Roy S."/>
            <person name="Van der Meer J.R."/>
        </authorList>
    </citation>
    <scope>NUCLEOTIDE SEQUENCE [LARGE SCALE GENOMIC DNA]</scope>
    <source>
        <strain evidence="3 4">B13</strain>
    </source>
</reference>
<proteinExistence type="predicted"/>
<dbReference type="eggNOG" id="COG0834">
    <property type="taxonomic scope" value="Bacteria"/>
</dbReference>
<reference evidence="3 4" key="1">
    <citation type="submission" date="2013-03" db="EMBL/GenBank/DDBJ databases">
        <authorList>
            <person name="Linke B."/>
        </authorList>
    </citation>
    <scope>NUCLEOTIDE SEQUENCE [LARGE SCALE GENOMIC DNA]</scope>
    <source>
        <strain evidence="3 4">B13</strain>
    </source>
</reference>
<protein>
    <recommendedName>
        <fullName evidence="2">Solute-binding protein family 3/N-terminal domain-containing protein</fullName>
    </recommendedName>
</protein>
<accession>A0A024HQ09</accession>
<keyword evidence="4" id="KW-1185">Reference proteome</keyword>
<dbReference type="STRING" id="1301098.PKB_5427"/>
<feature type="signal peptide" evidence="1">
    <location>
        <begin position="1"/>
        <end position="19"/>
    </location>
</feature>
<dbReference type="PATRIC" id="fig|1301098.3.peg.5416"/>
<dbReference type="Gene3D" id="3.40.190.10">
    <property type="entry name" value="Periplasmic binding protein-like II"/>
    <property type="match status" value="2"/>
</dbReference>
<dbReference type="InterPro" id="IPR001638">
    <property type="entry name" value="Solute-binding_3/MltF_N"/>
</dbReference>
<dbReference type="EMBL" id="HG322950">
    <property type="protein sequence ID" value="CDF86739.1"/>
    <property type="molecule type" value="Genomic_DNA"/>
</dbReference>
<dbReference type="PANTHER" id="PTHR38834">
    <property type="entry name" value="PERIPLASMIC SUBSTRATE BINDING PROTEIN FAMILY 3"/>
    <property type="match status" value="1"/>
</dbReference>
<dbReference type="Proteomes" id="UP000025241">
    <property type="component" value="Chromosome I"/>
</dbReference>
<dbReference type="SUPFAM" id="SSF53850">
    <property type="entry name" value="Periplasmic binding protein-like II"/>
    <property type="match status" value="1"/>
</dbReference>
<evidence type="ECO:0000313" key="3">
    <source>
        <dbReference type="EMBL" id="CDF86739.1"/>
    </source>
</evidence>
<name>A0A024HQ09_PSEKB</name>
<dbReference type="OrthoDB" id="8587856at2"/>
<evidence type="ECO:0000313" key="4">
    <source>
        <dbReference type="Proteomes" id="UP000025241"/>
    </source>
</evidence>
<dbReference type="AlphaFoldDB" id="A0A024HQ09"/>
<dbReference type="KEGG" id="pkc:PKB_5427"/>
<keyword evidence="1" id="KW-0732">Signal</keyword>
<organism evidence="3 4">
    <name type="scientific">Pseudomonas knackmussii (strain DSM 6978 / CCUG 54928 / LMG 23759 / B13)</name>
    <dbReference type="NCBI Taxonomy" id="1301098"/>
    <lineage>
        <taxon>Bacteria</taxon>
        <taxon>Pseudomonadati</taxon>
        <taxon>Pseudomonadota</taxon>
        <taxon>Gammaproteobacteria</taxon>
        <taxon>Pseudomonadales</taxon>
        <taxon>Pseudomonadaceae</taxon>
        <taxon>Pseudomonas</taxon>
    </lineage>
</organism>
<dbReference type="Pfam" id="PF00497">
    <property type="entry name" value="SBP_bac_3"/>
    <property type="match status" value="1"/>
</dbReference>
<dbReference type="HOGENOM" id="CLU_064076_1_2_6"/>
<evidence type="ECO:0000256" key="1">
    <source>
        <dbReference type="SAM" id="SignalP"/>
    </source>
</evidence>